<dbReference type="Proteomes" id="UP000608063">
    <property type="component" value="Unassembled WGS sequence"/>
</dbReference>
<comment type="caution">
    <text evidence="4">The sequence shown here is derived from an EMBL/GenBank/DDBJ whole genome shotgun (WGS) entry which is preliminary data.</text>
</comment>
<evidence type="ECO:0000313" key="4">
    <source>
        <dbReference type="EMBL" id="NKT79793.1"/>
    </source>
</evidence>
<dbReference type="EMBL" id="WVDC01000007">
    <property type="protein sequence ID" value="NKW43314.1"/>
    <property type="molecule type" value="Genomic_DNA"/>
</dbReference>
<dbReference type="PANTHER" id="PTHR12110:SF52">
    <property type="entry name" value="XYLOSE ISOMERASE"/>
    <property type="match status" value="1"/>
</dbReference>
<dbReference type="Gene3D" id="3.20.20.150">
    <property type="entry name" value="Divalent-metal-dependent TIM barrel enzymes"/>
    <property type="match status" value="1"/>
</dbReference>
<evidence type="ECO:0000313" key="5">
    <source>
        <dbReference type="EMBL" id="NKW43314.1"/>
    </source>
</evidence>
<accession>A0A9Q2YX46</accession>
<evidence type="ECO:0000313" key="2">
    <source>
        <dbReference type="EMBL" id="MBM4564834.1"/>
    </source>
</evidence>
<dbReference type="SUPFAM" id="SSF51658">
    <property type="entry name" value="Xylose isomerase-like"/>
    <property type="match status" value="1"/>
</dbReference>
<sequence>MQHSPSITDVDRRSALSVCLAATADRPLGESLAMLRRIGADRFGVLAATMAGQGWNESVETIRASGLRPEFIAGGCRAMHDGGGWERVLSTLERAVDAAAEIGAPTVCFTSGGSGRLSWEEAADAAVDRFGPLVEYAQEQGVGLVLENTMSIRSAMSFTHSVADIAALGRRLEVGLMVDLCSAWQERGLMQTIGDNLDAIRIVQIGDRHVDATSVPNRRVPGEGSIPLDRMVSEVGALGYTGLVDLELLGPVIDEEGPENAMARGLEWMRIYVP</sequence>
<evidence type="ECO:0000313" key="6">
    <source>
        <dbReference type="Proteomes" id="UP000603463"/>
    </source>
</evidence>
<dbReference type="Proteomes" id="UP000605618">
    <property type="component" value="Unassembled WGS sequence"/>
</dbReference>
<dbReference type="Proteomes" id="UP000603463">
    <property type="component" value="Unassembled WGS sequence"/>
</dbReference>
<dbReference type="Pfam" id="PF01261">
    <property type="entry name" value="AP_endonuc_2"/>
    <property type="match status" value="1"/>
</dbReference>
<protein>
    <submittedName>
        <fullName evidence="4">TIM barrel protein</fullName>
    </submittedName>
</protein>
<gene>
    <name evidence="2" type="ORF">GS441_05075</name>
    <name evidence="3" type="ORF">GS505_04985</name>
    <name evidence="4" type="ORF">GS882_16940</name>
    <name evidence="5" type="ORF">GS947_17300</name>
</gene>
<name>A0A9Q2YX46_RHOHA</name>
<feature type="domain" description="Xylose isomerase-like TIM barrel" evidence="1">
    <location>
        <begin position="55"/>
        <end position="270"/>
    </location>
</feature>
<evidence type="ECO:0000313" key="3">
    <source>
        <dbReference type="EMBL" id="NKS25217.1"/>
    </source>
</evidence>
<dbReference type="Proteomes" id="UP000808906">
    <property type="component" value="Unassembled WGS sequence"/>
</dbReference>
<evidence type="ECO:0000259" key="1">
    <source>
        <dbReference type="Pfam" id="PF01261"/>
    </source>
</evidence>
<dbReference type="InterPro" id="IPR036237">
    <property type="entry name" value="Xyl_isomerase-like_sf"/>
</dbReference>
<dbReference type="InterPro" id="IPR050312">
    <property type="entry name" value="IolE/XylAMocC-like"/>
</dbReference>
<dbReference type="EMBL" id="WUYZ01000001">
    <property type="protein sequence ID" value="NKS25217.1"/>
    <property type="molecule type" value="Genomic_DNA"/>
</dbReference>
<organism evidence="4 6">
    <name type="scientific">Rhodococcus hoagii</name>
    <name type="common">Corynebacterium equii</name>
    <dbReference type="NCBI Taxonomy" id="43767"/>
    <lineage>
        <taxon>Bacteria</taxon>
        <taxon>Bacillati</taxon>
        <taxon>Actinomycetota</taxon>
        <taxon>Actinomycetes</taxon>
        <taxon>Mycobacteriales</taxon>
        <taxon>Nocardiaceae</taxon>
        <taxon>Prescottella</taxon>
    </lineage>
</organism>
<dbReference type="InterPro" id="IPR013022">
    <property type="entry name" value="Xyl_isomerase-like_TIM-brl"/>
</dbReference>
<dbReference type="AlphaFoldDB" id="A0A9Q2YX46"/>
<dbReference type="EMBL" id="WUXR01000002">
    <property type="protein sequence ID" value="MBM4564834.1"/>
    <property type="molecule type" value="Genomic_DNA"/>
</dbReference>
<dbReference type="RefSeq" id="WP_084962366.1">
    <property type="nucleotide sequence ID" value="NZ_CP095477.1"/>
</dbReference>
<dbReference type="EMBL" id="WVBC01000030">
    <property type="protein sequence ID" value="NKT79793.1"/>
    <property type="molecule type" value="Genomic_DNA"/>
</dbReference>
<reference evidence="2" key="1">
    <citation type="submission" date="2019-11" db="EMBL/GenBank/DDBJ databases">
        <title>Spread of Macrolides and rifampicin resistant Rhodococcus equi in clinical isolates in the USA.</title>
        <authorList>
            <person name="Alvarez-Narvaez S."/>
            <person name="Huber L."/>
            <person name="Cohen N.D."/>
            <person name="Slovis N."/>
            <person name="Greiter M."/>
            <person name="Giguere S."/>
            <person name="Hart K."/>
        </authorList>
    </citation>
    <scope>NUCLEOTIDE SEQUENCE</scope>
    <source>
        <strain evidence="2">Lh_17</strain>
    </source>
</reference>
<dbReference type="PANTHER" id="PTHR12110">
    <property type="entry name" value="HYDROXYPYRUVATE ISOMERASE"/>
    <property type="match status" value="1"/>
</dbReference>
<proteinExistence type="predicted"/>
<reference evidence="4" key="2">
    <citation type="journal article" date="2020" name="Environ. Microbiol.">
        <title>The novel and transferable erm(51) gene confers Macrolides, Lincosamides, and Streptogramins B (MLSB) resistance to clonal Rhodococcus equi in the environment.</title>
        <authorList>
            <person name="Huber L."/>
            <person name="Giguere S."/>
            <person name="Slovis N.M."/>
            <person name="Alvarez-Narvaez S."/>
            <person name="Hart K.A."/>
            <person name="Greiter M."/>
            <person name="Morris E.R.A."/>
            <person name="Cohen N.D."/>
        </authorList>
    </citation>
    <scope>NUCLEOTIDE SEQUENCE</scope>
    <source>
        <strain evidence="4">Lh_116_1</strain>
        <strain evidence="3">Lh_141_1</strain>
        <strain evidence="5">Lh_16_1</strain>
    </source>
</reference>